<evidence type="ECO:0000256" key="3">
    <source>
        <dbReference type="ARBA" id="ARBA00022694"/>
    </source>
</evidence>
<gene>
    <name evidence="15" type="ORF">DPF_0893</name>
</gene>
<keyword evidence="10 11" id="KW-0694">RNA-binding</keyword>
<evidence type="ECO:0000256" key="10">
    <source>
        <dbReference type="ARBA" id="ARBA00022884"/>
    </source>
</evidence>
<accession>A0A194AG58</accession>
<dbReference type="InterPro" id="IPR043519">
    <property type="entry name" value="NT_sf"/>
</dbReference>
<protein>
    <submittedName>
        <fullName evidence="15">tRNA nucleotidyltransferase</fullName>
    </submittedName>
</protein>
<keyword evidence="3" id="KW-0819">tRNA processing</keyword>
<comment type="caution">
    <text evidence="15">The sequence shown here is derived from an EMBL/GenBank/DDBJ whole genome shotgun (WGS) entry which is preliminary data.</text>
</comment>
<dbReference type="GO" id="GO:0046872">
    <property type="term" value="F:metal ion binding"/>
    <property type="evidence" value="ECO:0007669"/>
    <property type="project" value="UniProtKB-KW"/>
</dbReference>
<evidence type="ECO:0000259" key="14">
    <source>
        <dbReference type="Pfam" id="PF12627"/>
    </source>
</evidence>
<dbReference type="SUPFAM" id="SSF81891">
    <property type="entry name" value="Poly A polymerase C-terminal region-like"/>
    <property type="match status" value="1"/>
</dbReference>
<dbReference type="STRING" id="1592317.DPF_0893"/>
<proteinExistence type="inferred from homology"/>
<name>A0A194AG58_9BACT</name>
<evidence type="ECO:0000256" key="1">
    <source>
        <dbReference type="ARBA" id="ARBA00001946"/>
    </source>
</evidence>
<evidence type="ECO:0000256" key="7">
    <source>
        <dbReference type="ARBA" id="ARBA00022800"/>
    </source>
</evidence>
<keyword evidence="8" id="KW-0067">ATP-binding</keyword>
<comment type="cofactor">
    <cofactor evidence="1">
        <name>Mg(2+)</name>
        <dbReference type="ChEBI" id="CHEBI:18420"/>
    </cofactor>
</comment>
<reference evidence="16" key="1">
    <citation type="submission" date="2016-06" db="EMBL/GenBank/DDBJ databases">
        <title>Draft genome sequence of Desulfoplanes formicivorans strain Pf12B.</title>
        <authorList>
            <person name="Watanabe M."/>
            <person name="Kojima H."/>
            <person name="Fukui M."/>
        </authorList>
    </citation>
    <scope>NUCLEOTIDE SEQUENCE [LARGE SCALE GENOMIC DNA]</scope>
    <source>
        <strain evidence="16">Pf12B</strain>
    </source>
</reference>
<dbReference type="InterPro" id="IPR002646">
    <property type="entry name" value="PolA_pol_head_dom"/>
</dbReference>
<dbReference type="PANTHER" id="PTHR47545">
    <property type="entry name" value="MULTIFUNCTIONAL CCA PROTEIN"/>
    <property type="match status" value="1"/>
</dbReference>
<feature type="domain" description="tRNA nucleotidyltransferase/poly(A) polymerase RNA and SrmB- binding" evidence="14">
    <location>
        <begin position="116"/>
        <end position="179"/>
    </location>
</feature>
<evidence type="ECO:0000259" key="12">
    <source>
        <dbReference type="Pfam" id="PF01743"/>
    </source>
</evidence>
<dbReference type="Proteomes" id="UP000095200">
    <property type="component" value="Unassembled WGS sequence"/>
</dbReference>
<keyword evidence="4" id="KW-0548">Nucleotidyltransferase</keyword>
<dbReference type="SUPFAM" id="SSF81301">
    <property type="entry name" value="Nucleotidyltransferase"/>
    <property type="match status" value="1"/>
</dbReference>
<keyword evidence="9" id="KW-0460">Magnesium</keyword>
<evidence type="ECO:0000256" key="2">
    <source>
        <dbReference type="ARBA" id="ARBA00022679"/>
    </source>
</evidence>
<dbReference type="Gene3D" id="3.30.460.10">
    <property type="entry name" value="Beta Polymerase, domain 2"/>
    <property type="match status" value="1"/>
</dbReference>
<feature type="domain" description="Poly A polymerase head" evidence="12">
    <location>
        <begin position="45"/>
        <end position="76"/>
    </location>
</feature>
<keyword evidence="5" id="KW-0479">Metal-binding</keyword>
<dbReference type="GO" id="GO:0042245">
    <property type="term" value="P:RNA repair"/>
    <property type="evidence" value="ECO:0007669"/>
    <property type="project" value="UniProtKB-KW"/>
</dbReference>
<feature type="domain" description="HD" evidence="13">
    <location>
        <begin position="208"/>
        <end position="257"/>
    </location>
</feature>
<dbReference type="Pfam" id="PF12627">
    <property type="entry name" value="PolyA_pol_RNAbd"/>
    <property type="match status" value="1"/>
</dbReference>
<dbReference type="InterPro" id="IPR006674">
    <property type="entry name" value="HD_domain"/>
</dbReference>
<dbReference type="InterPro" id="IPR032828">
    <property type="entry name" value="PolyA_RNA-bd"/>
</dbReference>
<dbReference type="Pfam" id="PF01966">
    <property type="entry name" value="HD"/>
    <property type="match status" value="1"/>
</dbReference>
<dbReference type="AlphaFoldDB" id="A0A194AG58"/>
<keyword evidence="6" id="KW-0547">Nucleotide-binding</keyword>
<dbReference type="Gene3D" id="1.10.3090.10">
    <property type="entry name" value="cca-adding enzyme, domain 2"/>
    <property type="match status" value="1"/>
</dbReference>
<dbReference type="Pfam" id="PF01743">
    <property type="entry name" value="PolyA_pol"/>
    <property type="match status" value="1"/>
</dbReference>
<evidence type="ECO:0000259" key="13">
    <source>
        <dbReference type="Pfam" id="PF01966"/>
    </source>
</evidence>
<evidence type="ECO:0000313" key="16">
    <source>
        <dbReference type="Proteomes" id="UP000095200"/>
    </source>
</evidence>
<evidence type="ECO:0000313" key="15">
    <source>
        <dbReference type="EMBL" id="GAU08190.1"/>
    </source>
</evidence>
<dbReference type="GO" id="GO:0008033">
    <property type="term" value="P:tRNA processing"/>
    <property type="evidence" value="ECO:0007669"/>
    <property type="project" value="UniProtKB-KW"/>
</dbReference>
<dbReference type="InterPro" id="IPR050124">
    <property type="entry name" value="tRNA_CCA-adding_enzyme"/>
</dbReference>
<dbReference type="GO" id="GO:0005524">
    <property type="term" value="F:ATP binding"/>
    <property type="evidence" value="ECO:0007669"/>
    <property type="project" value="UniProtKB-KW"/>
</dbReference>
<organism evidence="15 16">
    <name type="scientific">Desulfoplanes formicivorans</name>
    <dbReference type="NCBI Taxonomy" id="1592317"/>
    <lineage>
        <taxon>Bacteria</taxon>
        <taxon>Pseudomonadati</taxon>
        <taxon>Thermodesulfobacteriota</taxon>
        <taxon>Desulfovibrionia</taxon>
        <taxon>Desulfovibrionales</taxon>
        <taxon>Desulfoplanaceae</taxon>
        <taxon>Desulfoplanes</taxon>
    </lineage>
</organism>
<dbReference type="PANTHER" id="PTHR47545:SF1">
    <property type="entry name" value="MULTIFUNCTIONAL CCA PROTEIN"/>
    <property type="match status" value="1"/>
</dbReference>
<evidence type="ECO:0000256" key="4">
    <source>
        <dbReference type="ARBA" id="ARBA00022695"/>
    </source>
</evidence>
<sequence>MDRPVGDRDYVVIGGTREQLLRRYPHAKPVGKKIAVYYVHGDEYTLSTAKTIEEDLETRDLTINALAMDEDGRIIAHPSALEHLRAKLLYPVADDNFFVDPARVYRAARFAACLPDFSVHPHLLAVMRRVAAKGACRHLPAERVGKELMKSLAGSEPARFVTICRQGGALKGWFEELEQAAQVPAGPVPYHDETLLEHLCQVMDRLAGDSVRVWMGLCHDLGKIMTPQDVRPAHHGHDRAGVDIVRKLGKRLRLPSGLVRAGMAASRWHMTLARYDILRPGTRVDLLTSVGSRELLGNLCALVVADGGIDMTDRVLHDFRIIHNIHLPATWQGRGPRSGEQLRILRAQALVQHS</sequence>
<keyword evidence="2 11" id="KW-0808">Transferase</keyword>
<evidence type="ECO:0000256" key="8">
    <source>
        <dbReference type="ARBA" id="ARBA00022840"/>
    </source>
</evidence>
<evidence type="ECO:0000256" key="6">
    <source>
        <dbReference type="ARBA" id="ARBA00022741"/>
    </source>
</evidence>
<keyword evidence="16" id="KW-1185">Reference proteome</keyword>
<keyword evidence="7" id="KW-0692">RNA repair</keyword>
<evidence type="ECO:0000256" key="11">
    <source>
        <dbReference type="RuleBase" id="RU003953"/>
    </source>
</evidence>
<dbReference type="EMBL" id="BDFE01000009">
    <property type="protein sequence ID" value="GAU08190.1"/>
    <property type="molecule type" value="Genomic_DNA"/>
</dbReference>
<dbReference type="GO" id="GO:0003723">
    <property type="term" value="F:RNA binding"/>
    <property type="evidence" value="ECO:0007669"/>
    <property type="project" value="UniProtKB-KW"/>
</dbReference>
<comment type="similarity">
    <text evidence="11">Belongs to the tRNA nucleotidyltransferase/poly(A) polymerase family.</text>
</comment>
<evidence type="ECO:0000256" key="9">
    <source>
        <dbReference type="ARBA" id="ARBA00022842"/>
    </source>
</evidence>
<dbReference type="GO" id="GO:0016779">
    <property type="term" value="F:nucleotidyltransferase activity"/>
    <property type="evidence" value="ECO:0007669"/>
    <property type="project" value="UniProtKB-KW"/>
</dbReference>
<evidence type="ECO:0000256" key="5">
    <source>
        <dbReference type="ARBA" id="ARBA00022723"/>
    </source>
</evidence>